<evidence type="ECO:0000313" key="1">
    <source>
        <dbReference type="EMBL" id="MBA2115160.1"/>
    </source>
</evidence>
<proteinExistence type="predicted"/>
<dbReference type="SUPFAM" id="SSF52172">
    <property type="entry name" value="CheY-like"/>
    <property type="match status" value="1"/>
</dbReference>
<gene>
    <name evidence="1" type="ORF">HOV93_23320</name>
</gene>
<dbReference type="AlphaFoldDB" id="A0A7V9A782"/>
<dbReference type="InterPro" id="IPR011006">
    <property type="entry name" value="CheY-like_superfamily"/>
</dbReference>
<keyword evidence="2" id="KW-1185">Reference proteome</keyword>
<comment type="caution">
    <text evidence="1">The sequence shown here is derived from an EMBL/GenBank/DDBJ whole genome shotgun (WGS) entry which is preliminary data.</text>
</comment>
<accession>A0A7V9A782</accession>
<organism evidence="1 2">
    <name type="scientific">Bremerella alba</name>
    <dbReference type="NCBI Taxonomy" id="980252"/>
    <lineage>
        <taxon>Bacteria</taxon>
        <taxon>Pseudomonadati</taxon>
        <taxon>Planctomycetota</taxon>
        <taxon>Planctomycetia</taxon>
        <taxon>Pirellulales</taxon>
        <taxon>Pirellulaceae</taxon>
        <taxon>Bremerella</taxon>
    </lineage>
</organism>
<dbReference type="Proteomes" id="UP000551616">
    <property type="component" value="Unassembled WGS sequence"/>
</dbReference>
<name>A0A7V9A782_9BACT</name>
<dbReference type="EMBL" id="JABRWO010000006">
    <property type="protein sequence ID" value="MBA2115160.1"/>
    <property type="molecule type" value="Genomic_DNA"/>
</dbReference>
<reference evidence="1 2" key="1">
    <citation type="submission" date="2020-05" db="EMBL/GenBank/DDBJ databases">
        <title>Bremerella alba sp. nov., a novel planctomycete isolated from the surface of the macroalga Fucus spiralis.</title>
        <authorList>
            <person name="Godinho O."/>
            <person name="Botelho R."/>
            <person name="Albuquerque L."/>
            <person name="Wiegand S."/>
            <person name="Da Costa M.S."/>
            <person name="Lobo-Da-Cunha A."/>
            <person name="Jogler C."/>
            <person name="Lage O.M."/>
        </authorList>
    </citation>
    <scope>NUCLEOTIDE SEQUENCE [LARGE SCALE GENOMIC DNA]</scope>
    <source>
        <strain evidence="1 2">FF15</strain>
    </source>
</reference>
<protein>
    <submittedName>
        <fullName evidence="1">Uncharacterized protein</fullName>
    </submittedName>
</protein>
<evidence type="ECO:0000313" key="2">
    <source>
        <dbReference type="Proteomes" id="UP000551616"/>
    </source>
</evidence>
<sequence length="273" mass="29503">MDAVKRQILISGDLQSQEFAGLAAWLSDWPNVELIRAERISDISTASVANVDIILLCAARPGRFSVDEVEAFRQRNPLAQLIQIFGPWCIGEARTGPVPDGLQRMAWYEWSYRLPSVIEDGSPVPSTSSPQEQVFASLGELTGDGPSASVGIWAGTAADFDYLRSACHALGHTATWLRAEQHLTPGELDAAVGIVPGTDGPEFAELSRWFATFPLIPKIACLGGPTWEDWQKAQSCGVTAILGQPFRLADLATLLQPHADCGILPLVNQPSSR</sequence>